<gene>
    <name evidence="1" type="ORF">BJX67DRAFT_229423</name>
</gene>
<dbReference type="Proteomes" id="UP001610432">
    <property type="component" value="Unassembled WGS sequence"/>
</dbReference>
<protein>
    <submittedName>
        <fullName evidence="1">Uncharacterized protein</fullName>
    </submittedName>
</protein>
<dbReference type="RefSeq" id="XP_070882979.1">
    <property type="nucleotide sequence ID" value="XM_071025905.1"/>
</dbReference>
<proteinExistence type="predicted"/>
<evidence type="ECO:0000313" key="1">
    <source>
        <dbReference type="EMBL" id="KAL2864000.1"/>
    </source>
</evidence>
<comment type="caution">
    <text evidence="1">The sequence shown here is derived from an EMBL/GenBank/DDBJ whole genome shotgun (WGS) entry which is preliminary data.</text>
</comment>
<dbReference type="EMBL" id="JBFXLQ010000045">
    <property type="protein sequence ID" value="KAL2864000.1"/>
    <property type="molecule type" value="Genomic_DNA"/>
</dbReference>
<sequence length="231" mass="26085">MTPSRPRCHICTQRLAWQHEPHHVQRSWLGEVRGIYSKRLGHRDIGITGVWILDPMAQNPHTYLLAPESPRSSYREIVYSDLGKWRFEVASSYSTMFAFHKLCYVLLLLRLRKDETDISVARSVFYQLFCIPNTELYRIIPQLDDVSLSDPCCIPTIAQLKGASPPDRRRLGPAPVQERLTTHVRPSSSAFPAEAALDGLFGCPVASVLQGGFDPPDAEDVAEAKYHRASQ</sequence>
<accession>A0ABR4LHL9</accession>
<evidence type="ECO:0000313" key="2">
    <source>
        <dbReference type="Proteomes" id="UP001610432"/>
    </source>
</evidence>
<keyword evidence="2" id="KW-1185">Reference proteome</keyword>
<name>A0ABR4LHL9_9EURO</name>
<dbReference type="GeneID" id="98140977"/>
<organism evidence="1 2">
    <name type="scientific">Aspergillus lucknowensis</name>
    <dbReference type="NCBI Taxonomy" id="176173"/>
    <lineage>
        <taxon>Eukaryota</taxon>
        <taxon>Fungi</taxon>
        <taxon>Dikarya</taxon>
        <taxon>Ascomycota</taxon>
        <taxon>Pezizomycotina</taxon>
        <taxon>Eurotiomycetes</taxon>
        <taxon>Eurotiomycetidae</taxon>
        <taxon>Eurotiales</taxon>
        <taxon>Aspergillaceae</taxon>
        <taxon>Aspergillus</taxon>
        <taxon>Aspergillus subgen. Nidulantes</taxon>
    </lineage>
</organism>
<reference evidence="1 2" key="1">
    <citation type="submission" date="2024-07" db="EMBL/GenBank/DDBJ databases">
        <title>Section-level genome sequencing and comparative genomics of Aspergillus sections Usti and Cavernicolus.</title>
        <authorList>
            <consortium name="Lawrence Berkeley National Laboratory"/>
            <person name="Nybo J.L."/>
            <person name="Vesth T.C."/>
            <person name="Theobald S."/>
            <person name="Frisvad J.C."/>
            <person name="Larsen T.O."/>
            <person name="Kjaerboelling I."/>
            <person name="Rothschild-Mancinelli K."/>
            <person name="Lyhne E.K."/>
            <person name="Kogle M.E."/>
            <person name="Barry K."/>
            <person name="Clum A."/>
            <person name="Na H."/>
            <person name="Ledsgaard L."/>
            <person name="Lin J."/>
            <person name="Lipzen A."/>
            <person name="Kuo A."/>
            <person name="Riley R."/>
            <person name="Mondo S."/>
            <person name="Labutti K."/>
            <person name="Haridas S."/>
            <person name="Pangalinan J."/>
            <person name="Salamov A.A."/>
            <person name="Simmons B.A."/>
            <person name="Magnuson J.K."/>
            <person name="Chen J."/>
            <person name="Drula E."/>
            <person name="Henrissat B."/>
            <person name="Wiebenga A."/>
            <person name="Lubbers R.J."/>
            <person name="Gomes A.C."/>
            <person name="Macurrencykelacurrency M.R."/>
            <person name="Stajich J."/>
            <person name="Grigoriev I.V."/>
            <person name="Mortensen U.H."/>
            <person name="De Vries R.P."/>
            <person name="Baker S.E."/>
            <person name="Andersen M.R."/>
        </authorList>
    </citation>
    <scope>NUCLEOTIDE SEQUENCE [LARGE SCALE GENOMIC DNA]</scope>
    <source>
        <strain evidence="1 2">CBS 449.75</strain>
    </source>
</reference>